<dbReference type="EMBL" id="BSPO01000003">
    <property type="protein sequence ID" value="GLS84694.1"/>
    <property type="molecule type" value="Genomic_DNA"/>
</dbReference>
<keyword evidence="1" id="KW-0812">Transmembrane</keyword>
<evidence type="ECO:0000313" key="2">
    <source>
        <dbReference type="EMBL" id="GLS84694.1"/>
    </source>
</evidence>
<keyword evidence="3" id="KW-1185">Reference proteome</keyword>
<accession>A0AA37WYP2</accession>
<organism evidence="2 3">
    <name type="scientific">Paraferrimonas haliotis</name>
    <dbReference type="NCBI Taxonomy" id="2013866"/>
    <lineage>
        <taxon>Bacteria</taxon>
        <taxon>Pseudomonadati</taxon>
        <taxon>Pseudomonadota</taxon>
        <taxon>Gammaproteobacteria</taxon>
        <taxon>Alteromonadales</taxon>
        <taxon>Ferrimonadaceae</taxon>
        <taxon>Paraferrimonas</taxon>
    </lineage>
</organism>
<name>A0AA37WYP2_9GAMM</name>
<dbReference type="Proteomes" id="UP001157439">
    <property type="component" value="Unassembled WGS sequence"/>
</dbReference>
<evidence type="ECO:0000256" key="1">
    <source>
        <dbReference type="SAM" id="Phobius"/>
    </source>
</evidence>
<sequence>MSIALLIAAIAALACLLSHLKSYPSIIASNSWQNGLSDGQQLTLRSLFYSRSAFHLLSAAVLGASAFNYIAYGQVAMLLMFLSLIYLMQGIWFAYSYYCYYQGQGSRAWLHGLAPWVCAAAVVWVQWGG</sequence>
<comment type="caution">
    <text evidence="2">The sequence shown here is derived from an EMBL/GenBank/DDBJ whole genome shotgun (WGS) entry which is preliminary data.</text>
</comment>
<feature type="transmembrane region" description="Helical" evidence="1">
    <location>
        <begin position="53"/>
        <end position="71"/>
    </location>
</feature>
<dbReference type="AlphaFoldDB" id="A0AA37WYP2"/>
<feature type="transmembrane region" description="Helical" evidence="1">
    <location>
        <begin position="78"/>
        <end position="97"/>
    </location>
</feature>
<keyword evidence="1" id="KW-0472">Membrane</keyword>
<dbReference type="RefSeq" id="WP_095500330.1">
    <property type="nucleotide sequence ID" value="NZ_BSPO01000003.1"/>
</dbReference>
<reference evidence="2 3" key="1">
    <citation type="journal article" date="2014" name="Int. J. Syst. Evol. Microbiol.">
        <title>Complete genome sequence of Corynebacterium casei LMG S-19264T (=DSM 44701T), isolated from a smear-ripened cheese.</title>
        <authorList>
            <consortium name="US DOE Joint Genome Institute (JGI-PGF)"/>
            <person name="Walter F."/>
            <person name="Albersmeier A."/>
            <person name="Kalinowski J."/>
            <person name="Ruckert C."/>
        </authorList>
    </citation>
    <scope>NUCLEOTIDE SEQUENCE [LARGE SCALE GENOMIC DNA]</scope>
    <source>
        <strain evidence="2 3">NBRC 112785</strain>
    </source>
</reference>
<feature type="transmembrane region" description="Helical" evidence="1">
    <location>
        <begin position="109"/>
        <end position="127"/>
    </location>
</feature>
<gene>
    <name evidence="2" type="ORF">GCM10007894_26710</name>
</gene>
<keyword evidence="1" id="KW-1133">Transmembrane helix</keyword>
<proteinExistence type="predicted"/>
<protein>
    <submittedName>
        <fullName evidence="2">Uncharacterized protein</fullName>
    </submittedName>
</protein>
<evidence type="ECO:0000313" key="3">
    <source>
        <dbReference type="Proteomes" id="UP001157439"/>
    </source>
</evidence>